<sequence>MDRSDEKSIRLAVEEAQPESVKCIEPHRVLRKLDWRLLPFVSWLYLLAFMDRTNVGNAKIAGLTTDLHLTGVQFNLTSAMFFIPYCLLDIPANVALKYFRPSRWIPMIMFLWGVILLSMAFVKDYAGLMVTRVLMGVAEAGLFPGVSFYLCLWYPRFAQAQRLAIFLSASSLAGAFGGLLAYAIEHMDGIAGLAGWSWLVSVDSLVVTVAVALLSTAYMEDYPETASFLSEEERAWLIETLRIDTAGSSKEIKLRYIVQALRDPHSYLLAAIDFFIVLPLFAFALFLPTIIVGLGYSSLHAQLLTIPPSVCGCVFTIIYGIASDRLGVRGPLVLLGSLFSLTGYVMLFATDKPLVGYIATLIAAAGLYPSSACIIAWTSGNAGGDIKRGAMIALVGGIGNSAAIASSFIYRSQDSPRYLPGHETNIGCCCVLALLTVITMLRFWRVNRKKEAYCLREGIDPNRFEEFADMGDRSPLYQLVFPRSLNL</sequence>
<feature type="transmembrane region" description="Helical" evidence="6">
    <location>
        <begin position="267"/>
        <end position="287"/>
    </location>
</feature>
<feature type="transmembrane region" description="Helical" evidence="6">
    <location>
        <begin position="196"/>
        <end position="219"/>
    </location>
</feature>
<dbReference type="PANTHER" id="PTHR43791:SF49">
    <property type="entry name" value="TRANSPORTER, PUTATIVE (AFU_ORTHOLOGUE AFUA_4G04250)-RELATED"/>
    <property type="match status" value="1"/>
</dbReference>
<keyword evidence="4 6" id="KW-1133">Transmembrane helix</keyword>
<evidence type="ECO:0000259" key="7">
    <source>
        <dbReference type="PROSITE" id="PS50850"/>
    </source>
</evidence>
<accession>A0A8H7P125</accession>
<dbReference type="Pfam" id="PF07690">
    <property type="entry name" value="MFS_1"/>
    <property type="match status" value="1"/>
</dbReference>
<dbReference type="EMBL" id="JADOXO010000124">
    <property type="protein sequence ID" value="KAF9812713.1"/>
    <property type="molecule type" value="Genomic_DNA"/>
</dbReference>
<feature type="transmembrane region" description="Helical" evidence="6">
    <location>
        <begin position="424"/>
        <end position="444"/>
    </location>
</feature>
<dbReference type="Proteomes" id="UP000639403">
    <property type="component" value="Unassembled WGS sequence"/>
</dbReference>
<evidence type="ECO:0000256" key="1">
    <source>
        <dbReference type="ARBA" id="ARBA00004141"/>
    </source>
</evidence>
<protein>
    <recommendedName>
        <fullName evidence="7">Major facilitator superfamily (MFS) profile domain-containing protein</fullName>
    </recommendedName>
</protein>
<dbReference type="InterPro" id="IPR020846">
    <property type="entry name" value="MFS_dom"/>
</dbReference>
<dbReference type="FunFam" id="1.20.1250.20:FF:000034">
    <property type="entry name" value="MFS general substrate transporter"/>
    <property type="match status" value="1"/>
</dbReference>
<evidence type="ECO:0000313" key="8">
    <source>
        <dbReference type="EMBL" id="KAF9812713.1"/>
    </source>
</evidence>
<feature type="transmembrane region" description="Helical" evidence="6">
    <location>
        <begin position="389"/>
        <end position="412"/>
    </location>
</feature>
<dbReference type="SUPFAM" id="SSF103473">
    <property type="entry name" value="MFS general substrate transporter"/>
    <property type="match status" value="1"/>
</dbReference>
<dbReference type="PROSITE" id="PS50850">
    <property type="entry name" value="MFS"/>
    <property type="match status" value="1"/>
</dbReference>
<evidence type="ECO:0000313" key="9">
    <source>
        <dbReference type="Proteomes" id="UP000639403"/>
    </source>
</evidence>
<reference evidence="8" key="2">
    <citation type="journal article" name="Front. Microbiol.">
        <title>Degradative Capacity of Two Strains of Rhodonia placenta: From Phenotype to Genotype.</title>
        <authorList>
            <person name="Kolle M."/>
            <person name="Horta M.A.C."/>
            <person name="Nowrousian M."/>
            <person name="Ohm R.A."/>
            <person name="Benz J.P."/>
            <person name="Pilgard A."/>
        </authorList>
    </citation>
    <scope>NUCLEOTIDE SEQUENCE</scope>
    <source>
        <strain evidence="8">FPRL280</strain>
    </source>
</reference>
<dbReference type="Gene3D" id="1.20.1250.20">
    <property type="entry name" value="MFS general substrate transporter like domains"/>
    <property type="match status" value="2"/>
</dbReference>
<dbReference type="PANTHER" id="PTHR43791">
    <property type="entry name" value="PERMEASE-RELATED"/>
    <property type="match status" value="1"/>
</dbReference>
<dbReference type="AlphaFoldDB" id="A0A8H7P125"/>
<feature type="transmembrane region" description="Helical" evidence="6">
    <location>
        <begin position="355"/>
        <end position="377"/>
    </location>
</feature>
<dbReference type="GO" id="GO:0022857">
    <property type="term" value="F:transmembrane transporter activity"/>
    <property type="evidence" value="ECO:0007669"/>
    <property type="project" value="InterPro"/>
</dbReference>
<dbReference type="InterPro" id="IPR036259">
    <property type="entry name" value="MFS_trans_sf"/>
</dbReference>
<feature type="domain" description="Major facilitator superfamily (MFS) profile" evidence="7">
    <location>
        <begin position="37"/>
        <end position="451"/>
    </location>
</feature>
<evidence type="ECO:0000256" key="6">
    <source>
        <dbReference type="SAM" id="Phobius"/>
    </source>
</evidence>
<name>A0A8H7P125_9APHY</name>
<feature type="transmembrane region" description="Helical" evidence="6">
    <location>
        <begin position="133"/>
        <end position="152"/>
    </location>
</feature>
<feature type="transmembrane region" description="Helical" evidence="6">
    <location>
        <begin position="299"/>
        <end position="320"/>
    </location>
</feature>
<evidence type="ECO:0000256" key="3">
    <source>
        <dbReference type="ARBA" id="ARBA00022692"/>
    </source>
</evidence>
<feature type="transmembrane region" description="Helical" evidence="6">
    <location>
        <begin position="164"/>
        <end position="184"/>
    </location>
</feature>
<keyword evidence="2" id="KW-0813">Transport</keyword>
<keyword evidence="3 6" id="KW-0812">Transmembrane</keyword>
<reference evidence="8" key="1">
    <citation type="submission" date="2020-11" db="EMBL/GenBank/DDBJ databases">
        <authorList>
            <person name="Koelle M."/>
            <person name="Horta M.A.C."/>
            <person name="Nowrousian M."/>
            <person name="Ohm R.A."/>
            <person name="Benz P."/>
            <person name="Pilgard A."/>
        </authorList>
    </citation>
    <scope>NUCLEOTIDE SEQUENCE</scope>
    <source>
        <strain evidence="8">FPRL280</strain>
    </source>
</reference>
<comment type="subcellular location">
    <subcellularLocation>
        <location evidence="1">Membrane</location>
        <topology evidence="1">Multi-pass membrane protein</topology>
    </subcellularLocation>
</comment>
<evidence type="ECO:0000256" key="2">
    <source>
        <dbReference type="ARBA" id="ARBA00022448"/>
    </source>
</evidence>
<dbReference type="GO" id="GO:0016020">
    <property type="term" value="C:membrane"/>
    <property type="evidence" value="ECO:0007669"/>
    <property type="project" value="UniProtKB-SubCell"/>
</dbReference>
<keyword evidence="5 6" id="KW-0472">Membrane</keyword>
<comment type="caution">
    <text evidence="8">The sequence shown here is derived from an EMBL/GenBank/DDBJ whole genome shotgun (WGS) entry which is preliminary data.</text>
</comment>
<feature type="transmembrane region" description="Helical" evidence="6">
    <location>
        <begin position="332"/>
        <end position="349"/>
    </location>
</feature>
<dbReference type="FunFam" id="1.20.1250.20:FF:000013">
    <property type="entry name" value="MFS general substrate transporter"/>
    <property type="match status" value="1"/>
</dbReference>
<gene>
    <name evidence="8" type="ORF">IEO21_06021</name>
</gene>
<evidence type="ECO:0000256" key="4">
    <source>
        <dbReference type="ARBA" id="ARBA00022989"/>
    </source>
</evidence>
<proteinExistence type="predicted"/>
<dbReference type="InterPro" id="IPR011701">
    <property type="entry name" value="MFS"/>
</dbReference>
<feature type="transmembrane region" description="Helical" evidence="6">
    <location>
        <begin position="104"/>
        <end position="121"/>
    </location>
</feature>
<evidence type="ECO:0000256" key="5">
    <source>
        <dbReference type="ARBA" id="ARBA00023136"/>
    </source>
</evidence>
<organism evidence="8 9">
    <name type="scientific">Rhodonia placenta</name>
    <dbReference type="NCBI Taxonomy" id="104341"/>
    <lineage>
        <taxon>Eukaryota</taxon>
        <taxon>Fungi</taxon>
        <taxon>Dikarya</taxon>
        <taxon>Basidiomycota</taxon>
        <taxon>Agaricomycotina</taxon>
        <taxon>Agaricomycetes</taxon>
        <taxon>Polyporales</taxon>
        <taxon>Adustoporiaceae</taxon>
        <taxon>Rhodonia</taxon>
    </lineage>
</organism>